<gene>
    <name evidence="1" type="ORF">BECKTUN1418D_GA0071000_13045</name>
</gene>
<evidence type="ECO:0000313" key="1">
    <source>
        <dbReference type="EMBL" id="VFK64989.1"/>
    </source>
</evidence>
<sequence>MFRDGPPKKRVYIRNKEDTELANDAFHLWMLIERHVRYTGSKRGRMILEK</sequence>
<protein>
    <submittedName>
        <fullName evidence="1">Uncharacterized protein</fullName>
    </submittedName>
</protein>
<name>A0A451AG24_9GAMM</name>
<dbReference type="AlphaFoldDB" id="A0A451AG24"/>
<accession>A0A451AG24</accession>
<organism evidence="1">
    <name type="scientific">Candidatus Kentrum sp. TUN</name>
    <dbReference type="NCBI Taxonomy" id="2126343"/>
    <lineage>
        <taxon>Bacteria</taxon>
        <taxon>Pseudomonadati</taxon>
        <taxon>Pseudomonadota</taxon>
        <taxon>Gammaproteobacteria</taxon>
        <taxon>Candidatus Kentrum</taxon>
    </lineage>
</organism>
<reference evidence="1" key="1">
    <citation type="submission" date="2019-02" db="EMBL/GenBank/DDBJ databases">
        <authorList>
            <person name="Gruber-Vodicka R. H."/>
            <person name="Seah K. B. B."/>
        </authorList>
    </citation>
    <scope>NUCLEOTIDE SEQUENCE</scope>
    <source>
        <strain evidence="1">BECK_BY1</strain>
    </source>
</reference>
<proteinExistence type="predicted"/>
<dbReference type="EMBL" id="CAADFX010000304">
    <property type="protein sequence ID" value="VFK64989.1"/>
    <property type="molecule type" value="Genomic_DNA"/>
</dbReference>